<feature type="transmembrane region" description="Helical" evidence="7">
    <location>
        <begin position="394"/>
        <end position="413"/>
    </location>
</feature>
<dbReference type="FunFam" id="1.20.1720.10:FF:000012">
    <property type="entry name" value="MFS toxin efflux pump (AflT)"/>
    <property type="match status" value="1"/>
</dbReference>
<proteinExistence type="predicted"/>
<feature type="transmembrane region" description="Helical" evidence="7">
    <location>
        <begin position="84"/>
        <end position="113"/>
    </location>
</feature>
<feature type="transmembrane region" description="Helical" evidence="7">
    <location>
        <begin position="240"/>
        <end position="263"/>
    </location>
</feature>
<dbReference type="InterPro" id="IPR036259">
    <property type="entry name" value="MFS_trans_sf"/>
</dbReference>
<evidence type="ECO:0000313" key="10">
    <source>
        <dbReference type="Proteomes" id="UP000094526"/>
    </source>
</evidence>
<feature type="compositionally biased region" description="Polar residues" evidence="6">
    <location>
        <begin position="30"/>
        <end position="46"/>
    </location>
</feature>
<evidence type="ECO:0000256" key="7">
    <source>
        <dbReference type="SAM" id="Phobius"/>
    </source>
</evidence>
<feature type="transmembrane region" description="Helical" evidence="7">
    <location>
        <begin position="484"/>
        <end position="504"/>
    </location>
</feature>
<feature type="transmembrane region" description="Helical" evidence="7">
    <location>
        <begin position="316"/>
        <end position="336"/>
    </location>
</feature>
<dbReference type="InterPro" id="IPR020846">
    <property type="entry name" value="MFS_dom"/>
</dbReference>
<dbReference type="Gene3D" id="1.20.1720.10">
    <property type="entry name" value="Multidrug resistance protein D"/>
    <property type="match status" value="1"/>
</dbReference>
<dbReference type="VEuPathDB" id="FungiDB:G647_04102"/>
<dbReference type="CDD" id="cd17502">
    <property type="entry name" value="MFS_Azr1_MDR_like"/>
    <property type="match status" value="1"/>
</dbReference>
<dbReference type="OrthoDB" id="10021397at2759"/>
<dbReference type="Pfam" id="PF07690">
    <property type="entry name" value="MFS_1"/>
    <property type="match status" value="1"/>
</dbReference>
<dbReference type="InterPro" id="IPR001958">
    <property type="entry name" value="Tet-R_TetA/multi-R_MdtG-like"/>
</dbReference>
<accession>A0A1C1CW42</accession>
<evidence type="ECO:0000256" key="3">
    <source>
        <dbReference type="ARBA" id="ARBA00022692"/>
    </source>
</evidence>
<protein>
    <submittedName>
        <fullName evidence="9">Putative HC-toxin efflux carrier TOXA</fullName>
    </submittedName>
</protein>
<evidence type="ECO:0000256" key="5">
    <source>
        <dbReference type="ARBA" id="ARBA00023136"/>
    </source>
</evidence>
<dbReference type="eggNOG" id="KOG0254">
    <property type="taxonomic scope" value="Eukaryota"/>
</dbReference>
<dbReference type="GO" id="GO:0022857">
    <property type="term" value="F:transmembrane transporter activity"/>
    <property type="evidence" value="ECO:0007669"/>
    <property type="project" value="InterPro"/>
</dbReference>
<evidence type="ECO:0000256" key="6">
    <source>
        <dbReference type="SAM" id="MobiDB-lite"/>
    </source>
</evidence>
<feature type="transmembrane region" description="Helical" evidence="7">
    <location>
        <begin position="554"/>
        <end position="573"/>
    </location>
</feature>
<gene>
    <name evidence="9" type="primary">TOXA</name>
    <name evidence="9" type="ORF">CLCR_09865</name>
</gene>
<evidence type="ECO:0000256" key="2">
    <source>
        <dbReference type="ARBA" id="ARBA00022448"/>
    </source>
</evidence>
<feature type="transmembrane region" description="Helical" evidence="7">
    <location>
        <begin position="450"/>
        <end position="472"/>
    </location>
</feature>
<feature type="transmembrane region" description="Helical" evidence="7">
    <location>
        <begin position="213"/>
        <end position="234"/>
    </location>
</feature>
<keyword evidence="3 7" id="KW-0812">Transmembrane</keyword>
<feature type="transmembrane region" description="Helical" evidence="7">
    <location>
        <begin position="284"/>
        <end position="304"/>
    </location>
</feature>
<feature type="transmembrane region" description="Helical" evidence="7">
    <location>
        <begin position="155"/>
        <end position="174"/>
    </location>
</feature>
<feature type="transmembrane region" description="Helical" evidence="7">
    <location>
        <begin position="180"/>
        <end position="201"/>
    </location>
</feature>
<organism evidence="9 10">
    <name type="scientific">Cladophialophora carrionii</name>
    <dbReference type="NCBI Taxonomy" id="86049"/>
    <lineage>
        <taxon>Eukaryota</taxon>
        <taxon>Fungi</taxon>
        <taxon>Dikarya</taxon>
        <taxon>Ascomycota</taxon>
        <taxon>Pezizomycotina</taxon>
        <taxon>Eurotiomycetes</taxon>
        <taxon>Chaetothyriomycetidae</taxon>
        <taxon>Chaetothyriales</taxon>
        <taxon>Herpotrichiellaceae</taxon>
        <taxon>Cladophialophora</taxon>
    </lineage>
</organism>
<keyword evidence="5 7" id="KW-0472">Membrane</keyword>
<dbReference type="EMBL" id="LGRB01000008">
    <property type="protein sequence ID" value="OCT52752.1"/>
    <property type="molecule type" value="Genomic_DNA"/>
</dbReference>
<keyword evidence="2" id="KW-0813">Transport</keyword>
<dbReference type="PANTHER" id="PTHR23501:SF177">
    <property type="entry name" value="MAJOR FACILITATOR SUPERFAMILY (MFS) PROFILE DOMAIN-CONTAINING PROTEIN-RELATED"/>
    <property type="match status" value="1"/>
</dbReference>
<evidence type="ECO:0000256" key="4">
    <source>
        <dbReference type="ARBA" id="ARBA00022989"/>
    </source>
</evidence>
<dbReference type="Proteomes" id="UP000094526">
    <property type="component" value="Unassembled WGS sequence"/>
</dbReference>
<comment type="caution">
    <text evidence="9">The sequence shown here is derived from an EMBL/GenBank/DDBJ whole genome shotgun (WGS) entry which is preliminary data.</text>
</comment>
<dbReference type="PRINTS" id="PR01035">
    <property type="entry name" value="TCRTETA"/>
</dbReference>
<reference evidence="10" key="1">
    <citation type="submission" date="2015-07" db="EMBL/GenBank/DDBJ databases">
        <authorList>
            <person name="Teixeira M.M."/>
            <person name="Souza R.C."/>
            <person name="Almeida L.G."/>
            <person name="Vicente V.A."/>
            <person name="de Hoog S."/>
            <person name="Bocca A.L."/>
            <person name="de Almeida S.R."/>
            <person name="Vasconcelos A.T."/>
            <person name="Felipe M.S."/>
        </authorList>
    </citation>
    <scope>NUCLEOTIDE SEQUENCE [LARGE SCALE GENOMIC DNA]</scope>
    <source>
        <strain evidence="10">KSF</strain>
    </source>
</reference>
<keyword evidence="10" id="KW-1185">Reference proteome</keyword>
<evidence type="ECO:0000259" key="8">
    <source>
        <dbReference type="PROSITE" id="PS50850"/>
    </source>
</evidence>
<comment type="subcellular location">
    <subcellularLocation>
        <location evidence="1">Membrane</location>
        <topology evidence="1">Multi-pass membrane protein</topology>
    </subcellularLocation>
</comment>
<sequence>MATALSSNPSASTSSSELSKPPLPEDAYEKQQSGVDVPTRQISGSGRSVPAEKDVLDAEQDVHIDGADLGRKISRIDTSDYPSAFPLAMIVVALACSIFLVALDMTIVATAIPRITDQFHSLDQVGWYGSGFFLTIGSFQATWGKLYKYFPLKISFLTSIFIFELGSLICAVANNSTTLIVGRAIAGMGGAGIASGSYTIIAFSAPPARRPAFTGIMGATFGVASVIGPLLGGVFTDHLSWRWCFYINLPIGGVAGVIIFLFFRTPKAAKPQQASMREKLLQMDFPGTFTLMAAIVCYLLAMQWGGATKPWSDGSVIAVLVLFGVLILVFIAIEFVSGDRALLQPRLLKDRTIGVMSAYIFTVAGAFFILLYYLPIYFQVTKGISASKSGIDNLPLVLGASIFTVASGGLLTVWGHYVPLMALGSILASVGAGLIYTLEIESGSDKWIGYQALVGIGLGLIFQIPVIVSQAIVKPSDLSSVSAIILFFQTIGGAVFISAAQAGFANKLLHQLPSKAPTVDAGKVLATGATDLRTVFTPAQIPGILDAYMEGLRVPFIIAITCACLTFLIAFAPRWESIKGKVKLDAGA</sequence>
<dbReference type="Gene3D" id="1.20.1250.20">
    <property type="entry name" value="MFS general substrate transporter like domains"/>
    <property type="match status" value="1"/>
</dbReference>
<keyword evidence="4 7" id="KW-1133">Transmembrane helix</keyword>
<evidence type="ECO:0000313" key="9">
    <source>
        <dbReference type="EMBL" id="OCT52752.1"/>
    </source>
</evidence>
<dbReference type="PANTHER" id="PTHR23501">
    <property type="entry name" value="MAJOR FACILITATOR SUPERFAMILY"/>
    <property type="match status" value="1"/>
</dbReference>
<dbReference type="SUPFAM" id="SSF103473">
    <property type="entry name" value="MFS general substrate transporter"/>
    <property type="match status" value="1"/>
</dbReference>
<feature type="domain" description="Major facilitator superfamily (MFS) profile" evidence="8">
    <location>
        <begin position="90"/>
        <end position="578"/>
    </location>
</feature>
<dbReference type="InterPro" id="IPR011701">
    <property type="entry name" value="MFS"/>
</dbReference>
<feature type="compositionally biased region" description="Low complexity" evidence="6">
    <location>
        <begin position="1"/>
        <end position="20"/>
    </location>
</feature>
<dbReference type="AlphaFoldDB" id="A0A1C1CW42"/>
<name>A0A1C1CW42_9EURO</name>
<dbReference type="VEuPathDB" id="FungiDB:CLCR_09865"/>
<dbReference type="FunFam" id="1.20.1250.20:FF:000196">
    <property type="entry name" value="MFS toxin efflux pump (AflT)"/>
    <property type="match status" value="1"/>
</dbReference>
<feature type="transmembrane region" description="Helical" evidence="7">
    <location>
        <begin position="125"/>
        <end position="143"/>
    </location>
</feature>
<feature type="region of interest" description="Disordered" evidence="6">
    <location>
        <begin position="1"/>
        <end position="50"/>
    </location>
</feature>
<feature type="transmembrane region" description="Helical" evidence="7">
    <location>
        <begin position="356"/>
        <end position="374"/>
    </location>
</feature>
<dbReference type="PROSITE" id="PS50850">
    <property type="entry name" value="MFS"/>
    <property type="match status" value="1"/>
</dbReference>
<evidence type="ECO:0000256" key="1">
    <source>
        <dbReference type="ARBA" id="ARBA00004141"/>
    </source>
</evidence>
<dbReference type="GO" id="GO:0005886">
    <property type="term" value="C:plasma membrane"/>
    <property type="evidence" value="ECO:0007669"/>
    <property type="project" value="TreeGrafter"/>
</dbReference>